<dbReference type="OrthoDB" id="6119954at2759"/>
<keyword evidence="2" id="KW-1185">Reference proteome</keyword>
<accession>A0A5N5WPZ5</accession>
<protein>
    <submittedName>
        <fullName evidence="1">Uncharacterized protein</fullName>
    </submittedName>
</protein>
<evidence type="ECO:0000313" key="1">
    <source>
        <dbReference type="EMBL" id="KAB8070611.1"/>
    </source>
</evidence>
<name>A0A5N5WPZ5_9EURO</name>
<sequence>MPHTPSFQKAAGTEYAHVEYLRAEKANALIGLDVLLDEEFYKQVKNEWTSAMRERGRPSNEGAS</sequence>
<dbReference type="Proteomes" id="UP000326565">
    <property type="component" value="Unassembled WGS sequence"/>
</dbReference>
<proteinExistence type="predicted"/>
<gene>
    <name evidence="1" type="ORF">BDV29DRAFT_180688</name>
</gene>
<dbReference type="EMBL" id="ML732297">
    <property type="protein sequence ID" value="KAB8070611.1"/>
    <property type="molecule type" value="Genomic_DNA"/>
</dbReference>
<dbReference type="AlphaFoldDB" id="A0A5N5WPZ5"/>
<evidence type="ECO:0000313" key="2">
    <source>
        <dbReference type="Proteomes" id="UP000326565"/>
    </source>
</evidence>
<reference evidence="1 2" key="1">
    <citation type="submission" date="2019-04" db="EMBL/GenBank/DDBJ databases">
        <title>Friends and foes A comparative genomics study of 23 Aspergillus species from section Flavi.</title>
        <authorList>
            <consortium name="DOE Joint Genome Institute"/>
            <person name="Kjaerbolling I."/>
            <person name="Vesth T."/>
            <person name="Frisvad J.C."/>
            <person name="Nybo J.L."/>
            <person name="Theobald S."/>
            <person name="Kildgaard S."/>
            <person name="Isbrandt T."/>
            <person name="Kuo A."/>
            <person name="Sato A."/>
            <person name="Lyhne E.K."/>
            <person name="Kogle M.E."/>
            <person name="Wiebenga A."/>
            <person name="Kun R.S."/>
            <person name="Lubbers R.J."/>
            <person name="Makela M.R."/>
            <person name="Barry K."/>
            <person name="Chovatia M."/>
            <person name="Clum A."/>
            <person name="Daum C."/>
            <person name="Haridas S."/>
            <person name="He G."/>
            <person name="LaButti K."/>
            <person name="Lipzen A."/>
            <person name="Mondo S."/>
            <person name="Riley R."/>
            <person name="Salamov A."/>
            <person name="Simmons B.A."/>
            <person name="Magnuson J.K."/>
            <person name="Henrissat B."/>
            <person name="Mortensen U.H."/>
            <person name="Larsen T.O."/>
            <person name="Devries R.P."/>
            <person name="Grigoriev I.V."/>
            <person name="Machida M."/>
            <person name="Baker S.E."/>
            <person name="Andersen M.R."/>
        </authorList>
    </citation>
    <scope>NUCLEOTIDE SEQUENCE [LARGE SCALE GENOMIC DNA]</scope>
    <source>
        <strain evidence="1 2">CBS 151.66</strain>
    </source>
</reference>
<dbReference type="Gene3D" id="3.40.630.10">
    <property type="entry name" value="Zn peptidases"/>
    <property type="match status" value="1"/>
</dbReference>
<organism evidence="1 2">
    <name type="scientific">Aspergillus leporis</name>
    <dbReference type="NCBI Taxonomy" id="41062"/>
    <lineage>
        <taxon>Eukaryota</taxon>
        <taxon>Fungi</taxon>
        <taxon>Dikarya</taxon>
        <taxon>Ascomycota</taxon>
        <taxon>Pezizomycotina</taxon>
        <taxon>Eurotiomycetes</taxon>
        <taxon>Eurotiomycetidae</taxon>
        <taxon>Eurotiales</taxon>
        <taxon>Aspergillaceae</taxon>
        <taxon>Aspergillus</taxon>
        <taxon>Aspergillus subgen. Circumdati</taxon>
    </lineage>
</organism>